<keyword evidence="3" id="KW-1185">Reference proteome</keyword>
<name>A0A1E7F8I5_9STRA</name>
<protein>
    <submittedName>
        <fullName evidence="2">Uncharacterized protein</fullName>
    </submittedName>
</protein>
<evidence type="ECO:0000256" key="1">
    <source>
        <dbReference type="SAM" id="MobiDB-lite"/>
    </source>
</evidence>
<dbReference type="InParanoid" id="A0A1E7F8I5"/>
<dbReference type="PANTHER" id="PTHR16148">
    <property type="entry name" value="NF-KAPPA-B-REPRESSING FACTOR-RELATED"/>
    <property type="match status" value="1"/>
</dbReference>
<evidence type="ECO:0000313" key="2">
    <source>
        <dbReference type="EMBL" id="OEU14490.1"/>
    </source>
</evidence>
<evidence type="ECO:0000313" key="3">
    <source>
        <dbReference type="Proteomes" id="UP000095751"/>
    </source>
</evidence>
<gene>
    <name evidence="2" type="ORF">FRACYDRAFT_241036</name>
</gene>
<dbReference type="Proteomes" id="UP000095751">
    <property type="component" value="Unassembled WGS sequence"/>
</dbReference>
<dbReference type="PANTHER" id="PTHR16148:SF14">
    <property type="entry name" value="MYND-TYPE DOMAIN-CONTAINING PROTEIN"/>
    <property type="match status" value="1"/>
</dbReference>
<accession>A0A1E7F8I5</accession>
<dbReference type="GO" id="GO:0005730">
    <property type="term" value="C:nucleolus"/>
    <property type="evidence" value="ECO:0007669"/>
    <property type="project" value="TreeGrafter"/>
</dbReference>
<organism evidence="2 3">
    <name type="scientific">Fragilariopsis cylindrus CCMP1102</name>
    <dbReference type="NCBI Taxonomy" id="635003"/>
    <lineage>
        <taxon>Eukaryota</taxon>
        <taxon>Sar</taxon>
        <taxon>Stramenopiles</taxon>
        <taxon>Ochrophyta</taxon>
        <taxon>Bacillariophyta</taxon>
        <taxon>Bacillariophyceae</taxon>
        <taxon>Bacillariophycidae</taxon>
        <taxon>Bacillariales</taxon>
        <taxon>Bacillariaceae</taxon>
        <taxon>Fragilariopsis</taxon>
    </lineage>
</organism>
<reference evidence="2 3" key="1">
    <citation type="submission" date="2016-09" db="EMBL/GenBank/DDBJ databases">
        <title>Extensive genetic diversity and differential bi-allelic expression allows diatom success in the polar Southern Ocean.</title>
        <authorList>
            <consortium name="DOE Joint Genome Institute"/>
            <person name="Mock T."/>
            <person name="Otillar R.P."/>
            <person name="Strauss J."/>
            <person name="Dupont C."/>
            <person name="Frickenhaus S."/>
            <person name="Maumus F."/>
            <person name="Mcmullan M."/>
            <person name="Sanges R."/>
            <person name="Schmutz J."/>
            <person name="Toseland A."/>
            <person name="Valas R."/>
            <person name="Veluchamy A."/>
            <person name="Ward B.J."/>
            <person name="Allen A."/>
            <person name="Barry K."/>
            <person name="Falciatore A."/>
            <person name="Ferrante M."/>
            <person name="Fortunato A.E."/>
            <person name="Gloeckner G."/>
            <person name="Gruber A."/>
            <person name="Hipkin R."/>
            <person name="Janech M."/>
            <person name="Kroth P."/>
            <person name="Leese F."/>
            <person name="Lindquist E."/>
            <person name="Lyon B.R."/>
            <person name="Martin J."/>
            <person name="Mayer C."/>
            <person name="Parker M."/>
            <person name="Quesneville H."/>
            <person name="Raymond J."/>
            <person name="Uhlig C."/>
            <person name="Valentin K.U."/>
            <person name="Worden A.Z."/>
            <person name="Armbrust E.V."/>
            <person name="Bowler C."/>
            <person name="Green B."/>
            <person name="Moulton V."/>
            <person name="Van Oosterhout C."/>
            <person name="Grigoriev I."/>
        </authorList>
    </citation>
    <scope>NUCLEOTIDE SEQUENCE [LARGE SCALE GENOMIC DNA]</scope>
    <source>
        <strain evidence="2 3">CCMP1102</strain>
    </source>
</reference>
<sequence>MPSSILSSMPMSMSYSITSPVLKMHSVINHKEKFPRKIRIAINEEIIIRKESIANRASISKAKHKARKGIHNKMKRMKDNINTDTAIIFLTNLYTKIIDFLFANSYSNNVNPNRGLNYDYDTVKEVETMIRFFPDSLKGKIRNGAGQYSITCQATNHRGEFNLKSIPFLPIMAELGIELGMGEYAIRKEKELRGGLIGTTVSTNMIRLLVTTNDNCLTNKLKTKDENENEKTHLYCNRIDIICLDIIKQLQKKNLFHKEDIRKYKLLDILCSQDTYYFPERRFRYLVDWDPDSLVSSFGRPYCPLHYSCKSSSSNSIRGFQIVFETGIQLFPRQFGFLFHEDGIGRTSYQLACDKYGKKKIDLFIDDIIISTMNNNNNSNNNNNNSNSNSNSNSNNNNNSNSNSNSNSNNTNNDRNATTANNHVVGSGAGGGTGTEGSIDNTITMMMKALIFAATEDNISLEGVYFFVRREPTICSL</sequence>
<dbReference type="KEGG" id="fcy:FRACYDRAFT_241036"/>
<proteinExistence type="predicted"/>
<dbReference type="AlphaFoldDB" id="A0A1E7F8I5"/>
<feature type="compositionally biased region" description="Low complexity" evidence="1">
    <location>
        <begin position="376"/>
        <end position="413"/>
    </location>
</feature>
<dbReference type="GO" id="GO:0005654">
    <property type="term" value="C:nucleoplasm"/>
    <property type="evidence" value="ECO:0007669"/>
    <property type="project" value="TreeGrafter"/>
</dbReference>
<dbReference type="EMBL" id="KV784360">
    <property type="protein sequence ID" value="OEU14490.1"/>
    <property type="molecule type" value="Genomic_DNA"/>
</dbReference>
<feature type="compositionally biased region" description="Polar residues" evidence="1">
    <location>
        <begin position="414"/>
        <end position="424"/>
    </location>
</feature>
<feature type="region of interest" description="Disordered" evidence="1">
    <location>
        <begin position="376"/>
        <end position="434"/>
    </location>
</feature>